<accession>A0A5B8IH49</accession>
<gene>
    <name evidence="1" type="ORF">1_180</name>
</gene>
<evidence type="ECO:0000313" key="1">
    <source>
        <dbReference type="EMBL" id="QDY51795.1"/>
    </source>
</evidence>
<reference evidence="1" key="1">
    <citation type="submission" date="2018-11" db="EMBL/GenBank/DDBJ databases">
        <title>A distinct lineage of giant viruses engineers rhodopsin photosystems in predatory marine eukaryotes.</title>
        <authorList>
            <person name="Needham D.M."/>
            <person name="Yoshizawa S."/>
            <person name="Hosaka T."/>
            <person name="Poirier C."/>
            <person name="Choi C.-J."/>
            <person name="Hehenberger E."/>
            <person name="Irwin N.A.T."/>
            <person name="Wilken S."/>
            <person name="Yung C.-M."/>
            <person name="Bachy C."/>
            <person name="Kurihara R."/>
            <person name="Nakajima Y."/>
            <person name="Kojima K."/>
            <person name="Kimura-Someya T."/>
            <person name="Leonard G."/>
            <person name="Malmstrom R.R."/>
            <person name="Mende D."/>
            <person name="Olson D.K."/>
            <person name="Sudo Y."/>
            <person name="Sudek S."/>
            <person name="Richards T.A."/>
            <person name="DeLong E.F."/>
            <person name="Keeling P.J."/>
            <person name="Santoro A.E."/>
            <person name="Shirouzu M."/>
            <person name="Iwasaki W."/>
            <person name="Worden A.Z."/>
        </authorList>
    </citation>
    <scope>NUCLEOTIDE SEQUENCE</scope>
</reference>
<dbReference type="EMBL" id="MK250085">
    <property type="protein sequence ID" value="QDY51795.1"/>
    <property type="molecule type" value="Genomic_DNA"/>
</dbReference>
<organism evidence="1">
    <name type="scientific">Mimiviridae sp. ChoanoV1</name>
    <dbReference type="NCBI Taxonomy" id="2596887"/>
    <lineage>
        <taxon>Viruses</taxon>
        <taxon>Varidnaviria</taxon>
        <taxon>Bamfordvirae</taxon>
        <taxon>Nucleocytoviricota</taxon>
        <taxon>Megaviricetes</taxon>
        <taxon>Imitervirales</taxon>
        <taxon>Schizomimiviridae</taxon>
    </lineage>
</organism>
<dbReference type="Gene3D" id="3.40.50.12080">
    <property type="match status" value="1"/>
</dbReference>
<protein>
    <submittedName>
        <fullName evidence="1">Uncharacterized protein</fullName>
    </submittedName>
</protein>
<sequence>MFPSIYFTGYYPNIIHVSNEDINIIVHDKNIIKKFLNSKNKQSFIDDCVNMIKDSNFYSKDYVMNNINNSISNLLKKELDAISTYNPQYFIKLSTFIEDNYMKNILSVSLNHHTKYIYRYLSTEIFNIININITPYPEEIDPQVRCVSCIIYESVKNVINKNFEKNKFSQRELPHVDLITYLSFHYDKYSLIKEYLIENIHKYS</sequence>
<proteinExistence type="predicted"/>
<name>A0A5B8IH49_9VIRU</name>